<dbReference type="EMBL" id="VZTJ01009686">
    <property type="protein sequence ID" value="NXC11736.1"/>
    <property type="molecule type" value="Genomic_DNA"/>
</dbReference>
<comment type="caution">
    <text evidence="4">The sequence shown here is derived from an EMBL/GenBank/DDBJ whole genome shotgun (WGS) entry which is preliminary data.</text>
</comment>
<keyword evidence="2" id="KW-0964">Secreted</keyword>
<dbReference type="PANTHER" id="PTHR34399:SF3">
    <property type="entry name" value="AVID PROTEIN-RELATED"/>
    <property type="match status" value="1"/>
</dbReference>
<name>A0A7K8H6B8_ORTSP</name>
<dbReference type="GO" id="GO:0009374">
    <property type="term" value="F:biotin binding"/>
    <property type="evidence" value="ECO:0007669"/>
    <property type="project" value="InterPro"/>
</dbReference>
<dbReference type="AlphaFoldDB" id="A0A7K8H6B8"/>
<reference evidence="4 5" key="1">
    <citation type="submission" date="2019-09" db="EMBL/GenBank/DDBJ databases">
        <title>Bird 10,000 Genomes (B10K) Project - Family phase.</title>
        <authorList>
            <person name="Zhang G."/>
        </authorList>
    </citation>
    <scope>NUCLEOTIDE SEQUENCE [LARGE SCALE GENOMIC DNA]</scope>
    <source>
        <strain evidence="4">B10K-DU-029-32</strain>
        <tissue evidence="4">Liver or heart</tissue>
    </source>
</reference>
<sequence>AGTSAEFPPLQCILTGTWVNDLGSNMTIKTVDLNGDFTGIYRTAASATTKKIKESPLLGTQ</sequence>
<evidence type="ECO:0000313" key="5">
    <source>
        <dbReference type="Proteomes" id="UP000526602"/>
    </source>
</evidence>
<proteinExistence type="predicted"/>
<dbReference type="SUPFAM" id="SSF50876">
    <property type="entry name" value="Avidin/streptavidin"/>
    <property type="match status" value="1"/>
</dbReference>
<evidence type="ECO:0000256" key="2">
    <source>
        <dbReference type="ARBA" id="ARBA00022525"/>
    </source>
</evidence>
<evidence type="ECO:0000256" key="1">
    <source>
        <dbReference type="ARBA" id="ARBA00004613"/>
    </source>
</evidence>
<gene>
    <name evidence="4" type="primary">Avd_4</name>
    <name evidence="4" type="ORF">ORTSPA_R15418</name>
</gene>
<feature type="non-terminal residue" evidence="4">
    <location>
        <position position="61"/>
    </location>
</feature>
<dbReference type="InterPro" id="IPR036896">
    <property type="entry name" value="Avidin-like_sf"/>
</dbReference>
<dbReference type="InterPro" id="IPR005468">
    <property type="entry name" value="Avidin/str"/>
</dbReference>
<evidence type="ECO:0000256" key="3">
    <source>
        <dbReference type="ARBA" id="ARBA00022729"/>
    </source>
</evidence>
<dbReference type="GO" id="GO:0005576">
    <property type="term" value="C:extracellular region"/>
    <property type="evidence" value="ECO:0007669"/>
    <property type="project" value="UniProtKB-SubCell"/>
</dbReference>
<dbReference type="PANTHER" id="PTHR34399">
    <property type="entry name" value="AVIDIN-RELATED"/>
    <property type="match status" value="1"/>
</dbReference>
<feature type="non-terminal residue" evidence="4">
    <location>
        <position position="1"/>
    </location>
</feature>
<organism evidence="4 5">
    <name type="scientific">Orthonyx spaldingii</name>
    <name type="common">Chowchilla</name>
    <dbReference type="NCBI Taxonomy" id="38397"/>
    <lineage>
        <taxon>Eukaryota</taxon>
        <taxon>Metazoa</taxon>
        <taxon>Chordata</taxon>
        <taxon>Craniata</taxon>
        <taxon>Vertebrata</taxon>
        <taxon>Euteleostomi</taxon>
        <taxon>Archelosauria</taxon>
        <taxon>Archosauria</taxon>
        <taxon>Dinosauria</taxon>
        <taxon>Saurischia</taxon>
        <taxon>Theropoda</taxon>
        <taxon>Coelurosauria</taxon>
        <taxon>Aves</taxon>
        <taxon>Neognathae</taxon>
        <taxon>Neoaves</taxon>
        <taxon>Telluraves</taxon>
        <taxon>Australaves</taxon>
        <taxon>Passeriformes</taxon>
        <taxon>Corvoidea</taxon>
        <taxon>Orthonychidae</taxon>
        <taxon>Orthonyx</taxon>
    </lineage>
</organism>
<evidence type="ECO:0000313" key="4">
    <source>
        <dbReference type="EMBL" id="NXC11736.1"/>
    </source>
</evidence>
<dbReference type="PROSITE" id="PS51326">
    <property type="entry name" value="AVIDIN_2"/>
    <property type="match status" value="1"/>
</dbReference>
<dbReference type="Gene3D" id="2.40.128.30">
    <property type="entry name" value="Avidin-like"/>
    <property type="match status" value="1"/>
</dbReference>
<keyword evidence="3" id="KW-0732">Signal</keyword>
<accession>A0A7K8H6B8</accession>
<protein>
    <submittedName>
        <fullName evidence="4">AVID protein</fullName>
    </submittedName>
</protein>
<keyword evidence="5" id="KW-1185">Reference proteome</keyword>
<dbReference type="Proteomes" id="UP000526602">
    <property type="component" value="Unassembled WGS sequence"/>
</dbReference>
<dbReference type="InterPro" id="IPR051764">
    <property type="entry name" value="Avidin/Streptavidin-rel"/>
</dbReference>
<dbReference type="Pfam" id="PF01382">
    <property type="entry name" value="Avidin"/>
    <property type="match status" value="1"/>
</dbReference>
<comment type="subcellular location">
    <subcellularLocation>
        <location evidence="1">Secreted</location>
    </subcellularLocation>
</comment>